<gene>
    <name evidence="1" type="ORF">AYI69_g2832</name>
</gene>
<name>A0A1R1YLP1_9FUNG</name>
<reference evidence="2" key="1">
    <citation type="submission" date="2017-01" db="EMBL/GenBank/DDBJ databases">
        <authorList>
            <person name="Wang Y."/>
            <person name="White M."/>
            <person name="Kvist S."/>
            <person name="Moncalvo J.-M."/>
        </authorList>
    </citation>
    <scope>NUCLEOTIDE SEQUENCE [LARGE SCALE GENOMIC DNA]</scope>
    <source>
        <strain evidence="2">ID-206-W2</strain>
    </source>
</reference>
<accession>A0A1R1YLP1</accession>
<organism evidence="1 2">
    <name type="scientific">Smittium culicis</name>
    <dbReference type="NCBI Taxonomy" id="133412"/>
    <lineage>
        <taxon>Eukaryota</taxon>
        <taxon>Fungi</taxon>
        <taxon>Fungi incertae sedis</taxon>
        <taxon>Zoopagomycota</taxon>
        <taxon>Kickxellomycotina</taxon>
        <taxon>Harpellomycetes</taxon>
        <taxon>Harpellales</taxon>
        <taxon>Legeriomycetaceae</taxon>
        <taxon>Smittium</taxon>
    </lineage>
</organism>
<comment type="caution">
    <text evidence="1">The sequence shown here is derived from an EMBL/GenBank/DDBJ whole genome shotgun (WGS) entry which is preliminary data.</text>
</comment>
<dbReference type="Proteomes" id="UP000187429">
    <property type="component" value="Unassembled WGS sequence"/>
</dbReference>
<sequence length="68" mass="7732">MREHFSISSSTISQLNLNSNLNLPYHYLNYFTTQSQLCLISAKIILSLCHNYNPTTIHLIFDSGTNSP</sequence>
<protein>
    <submittedName>
        <fullName evidence="1">Uncharacterized protein</fullName>
    </submittedName>
</protein>
<dbReference type="AlphaFoldDB" id="A0A1R1YLP1"/>
<evidence type="ECO:0000313" key="1">
    <source>
        <dbReference type="EMBL" id="OMJ27725.1"/>
    </source>
</evidence>
<proteinExistence type="predicted"/>
<evidence type="ECO:0000313" key="2">
    <source>
        <dbReference type="Proteomes" id="UP000187429"/>
    </source>
</evidence>
<dbReference type="EMBL" id="LSSM01000866">
    <property type="protein sequence ID" value="OMJ27725.1"/>
    <property type="molecule type" value="Genomic_DNA"/>
</dbReference>
<keyword evidence="2" id="KW-1185">Reference proteome</keyword>